<dbReference type="RefSeq" id="WP_318750281.1">
    <property type="nucleotide sequence ID" value="NZ_CP132508.1"/>
</dbReference>
<dbReference type="Pfam" id="PF02754">
    <property type="entry name" value="CCG"/>
    <property type="match status" value="2"/>
</dbReference>
<proteinExistence type="predicted"/>
<evidence type="ECO:0000313" key="3">
    <source>
        <dbReference type="Proteomes" id="UP001304683"/>
    </source>
</evidence>
<reference evidence="2 3" key="1">
    <citation type="submission" date="2023-08" db="EMBL/GenBank/DDBJ databases">
        <title>Genome sequence of Thermaerobacter compostii strain Ins1, a spore-forming filamentous bacterium isolated from a deep geothermal reservoir.</title>
        <authorList>
            <person name="Bregnard D."/>
            <person name="Gonzalez D."/>
            <person name="Junier P."/>
        </authorList>
    </citation>
    <scope>NUCLEOTIDE SEQUENCE [LARGE SCALE GENOMIC DNA]</scope>
    <source>
        <strain evidence="2 3">Ins1</strain>
    </source>
</reference>
<evidence type="ECO:0000313" key="2">
    <source>
        <dbReference type="EMBL" id="WPD18446.1"/>
    </source>
</evidence>
<dbReference type="EMBL" id="CP132508">
    <property type="protein sequence ID" value="WPD18446.1"/>
    <property type="molecule type" value="Genomic_DNA"/>
</dbReference>
<sequence length="250" mass="27191">MRVALFITCLCDLFFPEVGESTVRLLRRLQVEVTFPAGQTCCGQPGYNTGYTAEARDVARNLIEVFEREAPGLPVVTPSGSCAAMIRHHYARLFAGDSEWAARAAAFAERVYELSEFIVHVLGRTDLGARYPAVATFHRSCHMARGLGLVEEPLALLRAVEGLELVDLPHPGECCGFGGTFAVKMAELSTAMVDAKVQAIEETGAQLLVGCDVGCLMHIGGRLRRLGRPVRVLHLAQLLDEATRPARRTA</sequence>
<organism evidence="2 3">
    <name type="scientific">Thermaerobacter composti</name>
    <dbReference type="NCBI Taxonomy" id="554949"/>
    <lineage>
        <taxon>Bacteria</taxon>
        <taxon>Bacillati</taxon>
        <taxon>Bacillota</taxon>
        <taxon>Clostridia</taxon>
        <taxon>Eubacteriales</taxon>
        <taxon>Clostridiales Family XVII. Incertae Sedis</taxon>
        <taxon>Thermaerobacter</taxon>
    </lineage>
</organism>
<dbReference type="PANTHER" id="PTHR30296">
    <property type="entry name" value="UNCHARACTERIZED PROTEIN YKGE"/>
    <property type="match status" value="1"/>
</dbReference>
<dbReference type="InterPro" id="IPR004017">
    <property type="entry name" value="Cys_rich_dom"/>
</dbReference>
<keyword evidence="3" id="KW-1185">Reference proteome</keyword>
<feature type="domain" description="Cysteine-rich" evidence="1">
    <location>
        <begin position="136"/>
        <end position="219"/>
    </location>
</feature>
<protein>
    <submittedName>
        <fullName evidence="2">(Fe-S)-binding protein</fullName>
    </submittedName>
</protein>
<name>A0ABZ0QLS3_9FIRM</name>
<gene>
    <name evidence="2" type="ORF">Q5761_08720</name>
</gene>
<dbReference type="Proteomes" id="UP001304683">
    <property type="component" value="Chromosome"/>
</dbReference>
<accession>A0ABZ0QLS3</accession>
<evidence type="ECO:0000259" key="1">
    <source>
        <dbReference type="Pfam" id="PF02754"/>
    </source>
</evidence>
<dbReference type="PANTHER" id="PTHR30296:SF0">
    <property type="entry name" value="LACTATE UTILIZATION PROTEIN A"/>
    <property type="match status" value="1"/>
</dbReference>
<feature type="domain" description="Cysteine-rich" evidence="1">
    <location>
        <begin position="3"/>
        <end position="87"/>
    </location>
</feature>